<dbReference type="PIRSF" id="PIRSF014753">
    <property type="entry name" value="UCP014753"/>
    <property type="match status" value="1"/>
</dbReference>
<reference evidence="3" key="1">
    <citation type="submission" date="2016-10" db="EMBL/GenBank/DDBJ databases">
        <authorList>
            <person name="Varghese N."/>
            <person name="Submissions S."/>
        </authorList>
    </citation>
    <scope>NUCLEOTIDE SEQUENCE [LARGE SCALE GENOMIC DNA]</scope>
    <source>
        <strain evidence="3">CGMCC 1.6199</strain>
    </source>
</reference>
<keyword evidence="3" id="KW-1185">Reference proteome</keyword>
<evidence type="ECO:0000313" key="3">
    <source>
        <dbReference type="Proteomes" id="UP000182347"/>
    </source>
</evidence>
<evidence type="ECO:0000313" key="2">
    <source>
        <dbReference type="EMBL" id="SDL87277.1"/>
    </source>
</evidence>
<dbReference type="Pfam" id="PF10022">
    <property type="entry name" value="DUF2264"/>
    <property type="match status" value="1"/>
</dbReference>
<organism evidence="2 3">
    <name type="scientific">Sediminibacillus halophilus</name>
    <dbReference type="NCBI Taxonomy" id="482461"/>
    <lineage>
        <taxon>Bacteria</taxon>
        <taxon>Bacillati</taxon>
        <taxon>Bacillota</taxon>
        <taxon>Bacilli</taxon>
        <taxon>Bacillales</taxon>
        <taxon>Bacillaceae</taxon>
        <taxon>Sediminibacillus</taxon>
    </lineage>
</organism>
<dbReference type="RefSeq" id="WP_074597771.1">
    <property type="nucleotide sequence ID" value="NZ_FNHF01000001.1"/>
</dbReference>
<dbReference type="OrthoDB" id="9813465at2"/>
<gene>
    <name evidence="2" type="ORF">SAMN05216244_1055</name>
</gene>
<dbReference type="PANTHER" id="PTHR35339">
    <property type="entry name" value="LINALOOL DEHYDRATASE_ISOMERASE DOMAIN-CONTAINING PROTEIN"/>
    <property type="match status" value="1"/>
</dbReference>
<dbReference type="PANTHER" id="PTHR35339:SF3">
    <property type="entry name" value="DUF2264 DOMAIN-CONTAINING PROTEIN"/>
    <property type="match status" value="1"/>
</dbReference>
<proteinExistence type="predicted"/>
<evidence type="ECO:0000259" key="1">
    <source>
        <dbReference type="Pfam" id="PF10022"/>
    </source>
</evidence>
<protein>
    <recommendedName>
        <fullName evidence="1">DUF2264 domain-containing protein</fullName>
    </recommendedName>
</protein>
<dbReference type="STRING" id="482461.SAMN05216244_1055"/>
<dbReference type="InterPro" id="IPR049349">
    <property type="entry name" value="DUF2264_N"/>
</dbReference>
<dbReference type="InterPro" id="IPR016624">
    <property type="entry name" value="UCP014753"/>
</dbReference>
<dbReference type="AlphaFoldDB" id="A0A1G9NMK9"/>
<dbReference type="Proteomes" id="UP000182347">
    <property type="component" value="Unassembled WGS sequence"/>
</dbReference>
<accession>A0A1G9NMK9</accession>
<name>A0A1G9NMK9_9BACI</name>
<dbReference type="EMBL" id="FNHF01000001">
    <property type="protein sequence ID" value="SDL87277.1"/>
    <property type="molecule type" value="Genomic_DNA"/>
</dbReference>
<feature type="domain" description="DUF2264" evidence="1">
    <location>
        <begin position="16"/>
        <end position="373"/>
    </location>
</feature>
<sequence length="392" mass="44742">MESEGAAIEHTKNKERHYWLKMMRKVADPVLYALEDRQLIATMPVEMKSRTTREAFSALEAMARLLNGMAPWLEKKQEDSEEEKIRQRYSALARKAIDAGTDPTSPDYMNFTEGFQPIVDAAFLAHAIIRAPQQLWESLDSRVKANVVTALRATRDRKPYFSNWLLFSAMIETALFQLGELDWDPMRIDYALKQTEQWYAGDGMYKDGPYFHYDYYNSFVIQPMLFDIVRTIGGQYQEWQDQYSKILHRGQRYAEIQERLIAADGTFPPVGRSLAYRTGVFHHLAQLALHEKLPDSLEPAQVRTGLTAVIKRSLGMPDNFTEDGWLTIGLSGHQPSIGEGYISTGSTYLCAAVFLPLGLSADAPFWQDPPQNWTAKKAWSGKEFPIDHALQD</sequence>